<feature type="compositionally biased region" description="Basic and acidic residues" evidence="1">
    <location>
        <begin position="46"/>
        <end position="55"/>
    </location>
</feature>
<evidence type="ECO:0000313" key="2">
    <source>
        <dbReference type="EMBL" id="CAG8758635.1"/>
    </source>
</evidence>
<feature type="compositionally biased region" description="Polar residues" evidence="1">
    <location>
        <begin position="58"/>
        <end position="85"/>
    </location>
</feature>
<organism evidence="2 3">
    <name type="scientific">Acaulospora morrowiae</name>
    <dbReference type="NCBI Taxonomy" id="94023"/>
    <lineage>
        <taxon>Eukaryota</taxon>
        <taxon>Fungi</taxon>
        <taxon>Fungi incertae sedis</taxon>
        <taxon>Mucoromycota</taxon>
        <taxon>Glomeromycotina</taxon>
        <taxon>Glomeromycetes</taxon>
        <taxon>Diversisporales</taxon>
        <taxon>Acaulosporaceae</taxon>
        <taxon>Acaulospora</taxon>
    </lineage>
</organism>
<sequence length="197" mass="21782">MTEISKICPEKILPKNISPKTEVSIPTESILLDPKGHCSAIDSSQENDKDSKLPEVEVNTSTDSIFTDSENLPNTEASVPSSSHVNISNKCRPPISILPEDPEEKRKSVINKVLEQFPYLSSKYSNKDHKKENIRFIVEGECDSEDYVNTKNLSSQMLGGLSKFNPNSNCKGIRCALALASLLNQHKSFSAITWGTL</sequence>
<evidence type="ECO:0000313" key="3">
    <source>
        <dbReference type="Proteomes" id="UP000789342"/>
    </source>
</evidence>
<reference evidence="2" key="1">
    <citation type="submission" date="2021-06" db="EMBL/GenBank/DDBJ databases">
        <authorList>
            <person name="Kallberg Y."/>
            <person name="Tangrot J."/>
            <person name="Rosling A."/>
        </authorList>
    </citation>
    <scope>NUCLEOTIDE SEQUENCE</scope>
    <source>
        <strain evidence="2">CL551</strain>
    </source>
</reference>
<keyword evidence="3" id="KW-1185">Reference proteome</keyword>
<protein>
    <submittedName>
        <fullName evidence="2">11754_t:CDS:1</fullName>
    </submittedName>
</protein>
<proteinExistence type="predicted"/>
<name>A0A9N9NS21_9GLOM</name>
<dbReference type="Proteomes" id="UP000789342">
    <property type="component" value="Unassembled WGS sequence"/>
</dbReference>
<dbReference type="EMBL" id="CAJVPV010039556">
    <property type="protein sequence ID" value="CAG8758635.1"/>
    <property type="molecule type" value="Genomic_DNA"/>
</dbReference>
<evidence type="ECO:0000256" key="1">
    <source>
        <dbReference type="SAM" id="MobiDB-lite"/>
    </source>
</evidence>
<dbReference type="OrthoDB" id="2447209at2759"/>
<feature type="region of interest" description="Disordered" evidence="1">
    <location>
        <begin position="34"/>
        <end position="85"/>
    </location>
</feature>
<dbReference type="AlphaFoldDB" id="A0A9N9NS21"/>
<gene>
    <name evidence="2" type="ORF">AMORRO_LOCUS15769</name>
</gene>
<comment type="caution">
    <text evidence="2">The sequence shown here is derived from an EMBL/GenBank/DDBJ whole genome shotgun (WGS) entry which is preliminary data.</text>
</comment>
<accession>A0A9N9NS21</accession>